<feature type="transmembrane region" description="Helical" evidence="2">
    <location>
        <begin position="161"/>
        <end position="187"/>
    </location>
</feature>
<keyword evidence="4" id="KW-1185">Reference proteome</keyword>
<feature type="transmembrane region" description="Helical" evidence="2">
    <location>
        <begin position="101"/>
        <end position="118"/>
    </location>
</feature>
<name>A0A261Y219_9FUNG</name>
<dbReference type="OrthoDB" id="2352140at2759"/>
<dbReference type="Proteomes" id="UP000242875">
    <property type="component" value="Unassembled WGS sequence"/>
</dbReference>
<dbReference type="GO" id="GO:0005886">
    <property type="term" value="C:plasma membrane"/>
    <property type="evidence" value="ECO:0007669"/>
    <property type="project" value="TreeGrafter"/>
</dbReference>
<proteinExistence type="predicted"/>
<feature type="transmembrane region" description="Helical" evidence="2">
    <location>
        <begin position="34"/>
        <end position="56"/>
    </location>
</feature>
<keyword evidence="1" id="KW-0677">Repeat</keyword>
<evidence type="ECO:0000313" key="4">
    <source>
        <dbReference type="Proteomes" id="UP000242875"/>
    </source>
</evidence>
<dbReference type="InterPro" id="IPR024862">
    <property type="entry name" value="TRPV"/>
</dbReference>
<dbReference type="AlphaFoldDB" id="A0A261Y219"/>
<keyword evidence="2" id="KW-0812">Transmembrane</keyword>
<accession>A0A261Y219</accession>
<keyword evidence="2" id="KW-1133">Transmembrane helix</keyword>
<comment type="caution">
    <text evidence="3">The sequence shown here is derived from an EMBL/GenBank/DDBJ whole genome shotgun (WGS) entry which is preliminary data.</text>
</comment>
<feature type="transmembrane region" description="Helical" evidence="2">
    <location>
        <begin position="130"/>
        <end position="149"/>
    </location>
</feature>
<dbReference type="PANTHER" id="PTHR10582:SF2">
    <property type="entry name" value="INACTIVE"/>
    <property type="match status" value="1"/>
</dbReference>
<dbReference type="EMBL" id="MVBO01000032">
    <property type="protein sequence ID" value="OZJ04677.1"/>
    <property type="molecule type" value="Genomic_DNA"/>
</dbReference>
<dbReference type="PANTHER" id="PTHR10582">
    <property type="entry name" value="TRANSIENT RECEPTOR POTENTIAL ION CHANNEL PROTEIN"/>
    <property type="match status" value="1"/>
</dbReference>
<protein>
    <recommendedName>
        <fullName evidence="5">Ion transport domain-containing protein</fullName>
    </recommendedName>
</protein>
<feature type="transmembrane region" description="Helical" evidence="2">
    <location>
        <begin position="229"/>
        <end position="250"/>
    </location>
</feature>
<reference evidence="3 4" key="1">
    <citation type="journal article" date="2017" name="Mycologia">
        <title>Bifiguratus adelaidae, gen. et sp. nov., a new member of Mucoromycotina in endophytic and soil-dwelling habitats.</title>
        <authorList>
            <person name="Torres-Cruz T.J."/>
            <person name="Billingsley Tobias T.L."/>
            <person name="Almatruk M."/>
            <person name="Hesse C."/>
            <person name="Kuske C.R."/>
            <person name="Desiro A."/>
            <person name="Benucci G.M."/>
            <person name="Bonito G."/>
            <person name="Stajich J.E."/>
            <person name="Dunlap C."/>
            <person name="Arnold A.E."/>
            <person name="Porras-Alfaro A."/>
        </authorList>
    </citation>
    <scope>NUCLEOTIDE SEQUENCE [LARGE SCALE GENOMIC DNA]</scope>
    <source>
        <strain evidence="3 4">AZ0501</strain>
    </source>
</reference>
<dbReference type="GO" id="GO:0005262">
    <property type="term" value="F:calcium channel activity"/>
    <property type="evidence" value="ECO:0007669"/>
    <property type="project" value="TreeGrafter"/>
</dbReference>
<gene>
    <name evidence="3" type="ORF">BZG36_02560</name>
</gene>
<evidence type="ECO:0000313" key="3">
    <source>
        <dbReference type="EMBL" id="OZJ04677.1"/>
    </source>
</evidence>
<feature type="transmembrane region" description="Helical" evidence="2">
    <location>
        <begin position="62"/>
        <end position="80"/>
    </location>
</feature>
<evidence type="ECO:0000256" key="2">
    <source>
        <dbReference type="SAM" id="Phobius"/>
    </source>
</evidence>
<dbReference type="GO" id="GO:0098703">
    <property type="term" value="P:calcium ion import across plasma membrane"/>
    <property type="evidence" value="ECO:0007669"/>
    <property type="project" value="TreeGrafter"/>
</dbReference>
<organism evidence="3 4">
    <name type="scientific">Bifiguratus adelaidae</name>
    <dbReference type="NCBI Taxonomy" id="1938954"/>
    <lineage>
        <taxon>Eukaryota</taxon>
        <taxon>Fungi</taxon>
        <taxon>Fungi incertae sedis</taxon>
        <taxon>Mucoromycota</taxon>
        <taxon>Mucoromycotina</taxon>
        <taxon>Endogonomycetes</taxon>
        <taxon>Endogonales</taxon>
        <taxon>Endogonales incertae sedis</taxon>
        <taxon>Bifiguratus</taxon>
    </lineage>
</organism>
<keyword evidence="2" id="KW-0472">Membrane</keyword>
<evidence type="ECO:0000256" key="1">
    <source>
        <dbReference type="ARBA" id="ARBA00022737"/>
    </source>
</evidence>
<evidence type="ECO:0008006" key="5">
    <source>
        <dbReference type="Google" id="ProtNLM"/>
    </source>
</evidence>
<sequence>MLDDDILLKAKDFDSLYFEALNPFKWDAFAQWRYYLILIAHLFFYGLLWCLGSLHVYTQTTFLKVNFSFTIAFTSIFLVQEFRQFCGERARYVSCYNFIDLATYTLAMSIAGQGLHFVSSTARNPLNTSVYSFAVLCSWTQFLLHLRSVRWLRMALLIDSIYRIVALLLGFWIVLIVTTFAFAHALWTQSVTSNQLFGTFDSSTSGNIDEYGTGMNLTYTFLTLAATNILTLMFLVTVAIVLMNVLIALINDSVNKSNIAEEAQLRLQRARIIAHIELYWMLPHERKSSKKFPREICFFASQEKVDKDREHWEEWAKKNNKISDTSQKGASKKSAEEMEDWTDIMPKMEQSLASVGESGNNHVHKTPATNATQSQTLLASIEAKFQELRKLVDDLAAVTNATSTNSSSTSAST</sequence>